<sequence>MRYPVIEVLLVSALLVFRAVGALGVRRFRTWPASAAHALAVMLLVTASAHFVPAAVTAMPNHGDLVAMVPPIVPFPDAVVYLTGVLELLGAAGLVVVATRWSAAVGLTALFVLLLPANVYAALADVPFQGHAPTPLGLRVAEQVLYLAVAVWVARSADPAPARRVLHVLHPRRPQATPEPATGRS</sequence>
<organism evidence="2 3">
    <name type="scientific">Actinopolymorpha cephalotaxi</name>
    <dbReference type="NCBI Taxonomy" id="504797"/>
    <lineage>
        <taxon>Bacteria</taxon>
        <taxon>Bacillati</taxon>
        <taxon>Actinomycetota</taxon>
        <taxon>Actinomycetes</taxon>
        <taxon>Propionibacteriales</taxon>
        <taxon>Actinopolymorphaceae</taxon>
        <taxon>Actinopolymorpha</taxon>
    </lineage>
</organism>
<keyword evidence="1" id="KW-0812">Transmembrane</keyword>
<feature type="transmembrane region" description="Helical" evidence="1">
    <location>
        <begin position="104"/>
        <end position="124"/>
    </location>
</feature>
<dbReference type="PANTHER" id="PTHR36974:SF1">
    <property type="entry name" value="DOXX FAMILY MEMBRANE PROTEIN"/>
    <property type="match status" value="1"/>
</dbReference>
<feature type="transmembrane region" description="Helical" evidence="1">
    <location>
        <begin position="37"/>
        <end position="58"/>
    </location>
</feature>
<feature type="transmembrane region" description="Helical" evidence="1">
    <location>
        <begin position="6"/>
        <end position="25"/>
    </location>
</feature>
<gene>
    <name evidence="2" type="ORF">FHR37_004651</name>
</gene>
<evidence type="ECO:0000256" key="1">
    <source>
        <dbReference type="SAM" id="Phobius"/>
    </source>
</evidence>
<name>A0ABX2SBD5_9ACTN</name>
<evidence type="ECO:0000313" key="3">
    <source>
        <dbReference type="Proteomes" id="UP000533017"/>
    </source>
</evidence>
<accession>A0ABX2SBD5</accession>
<dbReference type="PANTHER" id="PTHR36974">
    <property type="entry name" value="MEMBRANE PROTEIN-RELATED"/>
    <property type="match status" value="1"/>
</dbReference>
<protein>
    <submittedName>
        <fullName evidence="2">Membrane protein</fullName>
    </submittedName>
</protein>
<reference evidence="2 3" key="1">
    <citation type="submission" date="2020-07" db="EMBL/GenBank/DDBJ databases">
        <title>Sequencing the genomes of 1000 actinobacteria strains.</title>
        <authorList>
            <person name="Klenk H.-P."/>
        </authorList>
    </citation>
    <scope>NUCLEOTIDE SEQUENCE [LARGE SCALE GENOMIC DNA]</scope>
    <source>
        <strain evidence="2 3">DSM 45117</strain>
    </source>
</reference>
<dbReference type="Proteomes" id="UP000533017">
    <property type="component" value="Unassembled WGS sequence"/>
</dbReference>
<evidence type="ECO:0000313" key="2">
    <source>
        <dbReference type="EMBL" id="NYH85800.1"/>
    </source>
</evidence>
<keyword evidence="1" id="KW-0472">Membrane</keyword>
<comment type="caution">
    <text evidence="2">The sequence shown here is derived from an EMBL/GenBank/DDBJ whole genome shotgun (WGS) entry which is preliminary data.</text>
</comment>
<keyword evidence="3" id="KW-1185">Reference proteome</keyword>
<dbReference type="EMBL" id="JACBZA010000001">
    <property type="protein sequence ID" value="NYH85800.1"/>
    <property type="molecule type" value="Genomic_DNA"/>
</dbReference>
<proteinExistence type="predicted"/>
<keyword evidence="1" id="KW-1133">Transmembrane helix</keyword>
<feature type="transmembrane region" description="Helical" evidence="1">
    <location>
        <begin position="78"/>
        <end position="97"/>
    </location>
</feature>